<dbReference type="InterPro" id="IPR023753">
    <property type="entry name" value="FAD/NAD-binding_dom"/>
</dbReference>
<keyword evidence="5" id="KW-1185">Reference proteome</keyword>
<sequence>MRADLAVIGAGPAGLAATLAAAAQGVRVTLIDSAAEAGGQFYRRPAAALRARRPQALHHQWRTWERLRDGLGTHVESGPVRHLTDHHVWLVERRSTGFTVHALLGPEQRDPAEVRADAVLLATGGYEKVLPFPGWTLPGVIAAGGAQAMLKGGLAVSGRTAVVAGTGPLLLPVAAGLAAAGVEVAALVDSADPLAFVRRSRALVAEPGKVVEGAGYAGRLLRHRVRTLARHTVVEAHGTERLEAVTVAALDRDGRVRPGSGRRIPCDTLAVGHGMLPHTDLAETLGCRLDGLTVHVDDEQRTDVPGVWAAGETTGIGGSALSLAEGHIAGRSAAARLHGTEPDPRAWAAAAKARTRLRAFFAALDTVYAPPAHWTELVTDDTVVCRCEEVTGGTIRAAVAELGARDARTVKLLTRAGMGWCQGRVCGPAVAGLAGCAFTPSRRPFARPVPLGVLARAGEADGD</sequence>
<gene>
    <name evidence="4" type="ORF">H4N64_02115</name>
</gene>
<organism evidence="4 5">
    <name type="scientific">Streptomyces cupreus</name>
    <dbReference type="NCBI Taxonomy" id="2759956"/>
    <lineage>
        <taxon>Bacteria</taxon>
        <taxon>Bacillati</taxon>
        <taxon>Actinomycetota</taxon>
        <taxon>Actinomycetes</taxon>
        <taxon>Kitasatosporales</taxon>
        <taxon>Streptomycetaceae</taxon>
        <taxon>Streptomyces</taxon>
    </lineage>
</organism>
<dbReference type="EMBL" id="JACMSF010000002">
    <property type="protein sequence ID" value="MBC2900413.1"/>
    <property type="molecule type" value="Genomic_DNA"/>
</dbReference>
<dbReference type="SUPFAM" id="SSF51905">
    <property type="entry name" value="FAD/NAD(P)-binding domain"/>
    <property type="match status" value="1"/>
</dbReference>
<evidence type="ECO:0000256" key="1">
    <source>
        <dbReference type="ARBA" id="ARBA00023002"/>
    </source>
</evidence>
<reference evidence="4 5" key="1">
    <citation type="submission" date="2020-08" db="EMBL/GenBank/DDBJ databases">
        <title>Streptomyces sp. PSKA01 genome sequencing and assembly.</title>
        <authorList>
            <person name="Mandal S."/>
            <person name="Maiti P.K."/>
            <person name="Das P."/>
        </authorList>
    </citation>
    <scope>NUCLEOTIDE SEQUENCE [LARGE SCALE GENOMIC DNA]</scope>
    <source>
        <strain evidence="4 5">PSKA01</strain>
    </source>
</reference>
<accession>A0A7X1M7D6</accession>
<comment type="caution">
    <text evidence="4">The sequence shown here is derived from an EMBL/GenBank/DDBJ whole genome shotgun (WGS) entry which is preliminary data.</text>
</comment>
<protein>
    <submittedName>
        <fullName evidence="4">FAD-dependent oxidoreductase</fullName>
    </submittedName>
</protein>
<dbReference type="PANTHER" id="PTHR42949">
    <property type="entry name" value="ANAEROBIC GLYCEROL-3-PHOSPHATE DEHYDROGENASE SUBUNIT B"/>
    <property type="match status" value="1"/>
</dbReference>
<dbReference type="PANTHER" id="PTHR42949:SF3">
    <property type="entry name" value="ANAEROBIC GLYCEROL-3-PHOSPHATE DEHYDROGENASE SUBUNIT B"/>
    <property type="match status" value="1"/>
</dbReference>
<evidence type="ECO:0000259" key="3">
    <source>
        <dbReference type="Pfam" id="PF07992"/>
    </source>
</evidence>
<name>A0A7X1M7D6_9ACTN</name>
<dbReference type="Pfam" id="PF07992">
    <property type="entry name" value="Pyr_redox_2"/>
    <property type="match status" value="1"/>
</dbReference>
<dbReference type="GO" id="GO:0016491">
    <property type="term" value="F:oxidoreductase activity"/>
    <property type="evidence" value="ECO:0007669"/>
    <property type="project" value="UniProtKB-KW"/>
</dbReference>
<dbReference type="InterPro" id="IPR036188">
    <property type="entry name" value="FAD/NAD-bd_sf"/>
</dbReference>
<evidence type="ECO:0000313" key="4">
    <source>
        <dbReference type="EMBL" id="MBC2900413.1"/>
    </source>
</evidence>
<dbReference type="PRINTS" id="PR00411">
    <property type="entry name" value="PNDRDTASEI"/>
</dbReference>
<dbReference type="PIRSF" id="PIRSF037495">
    <property type="entry name" value="Opine_OX_OoxA/HcnB"/>
    <property type="match status" value="1"/>
</dbReference>
<proteinExistence type="predicted"/>
<dbReference type="AlphaFoldDB" id="A0A7X1M7D6"/>
<dbReference type="CDD" id="cd19946">
    <property type="entry name" value="GlpA-like_Fer2_BFD-like"/>
    <property type="match status" value="1"/>
</dbReference>
<keyword evidence="1" id="KW-0560">Oxidoreductase</keyword>
<evidence type="ECO:0000259" key="2">
    <source>
        <dbReference type="Pfam" id="PF04324"/>
    </source>
</evidence>
<evidence type="ECO:0000313" key="5">
    <source>
        <dbReference type="Proteomes" id="UP000584670"/>
    </source>
</evidence>
<dbReference type="InterPro" id="IPR051691">
    <property type="entry name" value="Metab_Enz_Cyan_OpOx_G3PDH"/>
</dbReference>
<dbReference type="InterPro" id="IPR017224">
    <property type="entry name" value="Opine_Oxase_asu/HCN_bsu"/>
</dbReference>
<dbReference type="Pfam" id="PF04324">
    <property type="entry name" value="Fer2_BFD"/>
    <property type="match status" value="1"/>
</dbReference>
<dbReference type="RefSeq" id="WP_186280326.1">
    <property type="nucleotide sequence ID" value="NZ_JACMSF010000002.1"/>
</dbReference>
<dbReference type="Gene3D" id="1.10.10.1100">
    <property type="entry name" value="BFD-like [2Fe-2S]-binding domain"/>
    <property type="match status" value="1"/>
</dbReference>
<dbReference type="InterPro" id="IPR007419">
    <property type="entry name" value="BFD-like_2Fe2S-bd_dom"/>
</dbReference>
<feature type="domain" description="BFD-like [2Fe-2S]-binding" evidence="2">
    <location>
        <begin position="383"/>
        <end position="432"/>
    </location>
</feature>
<dbReference type="PRINTS" id="PR00368">
    <property type="entry name" value="FADPNR"/>
</dbReference>
<dbReference type="Gene3D" id="3.50.50.60">
    <property type="entry name" value="FAD/NAD(P)-binding domain"/>
    <property type="match status" value="2"/>
</dbReference>
<dbReference type="InterPro" id="IPR041854">
    <property type="entry name" value="BFD-like_2Fe2S-bd_dom_sf"/>
</dbReference>
<feature type="domain" description="FAD/NAD(P)-binding" evidence="3">
    <location>
        <begin position="4"/>
        <end position="314"/>
    </location>
</feature>
<dbReference type="Proteomes" id="UP000584670">
    <property type="component" value="Unassembled WGS sequence"/>
</dbReference>